<dbReference type="InterPro" id="IPR036259">
    <property type="entry name" value="MFS_trans_sf"/>
</dbReference>
<feature type="transmembrane region" description="Helical" evidence="4">
    <location>
        <begin position="80"/>
        <end position="98"/>
    </location>
</feature>
<dbReference type="InterPro" id="IPR011701">
    <property type="entry name" value="MFS"/>
</dbReference>
<feature type="transmembrane region" description="Helical" evidence="4">
    <location>
        <begin position="12"/>
        <end position="37"/>
    </location>
</feature>
<evidence type="ECO:0000313" key="6">
    <source>
        <dbReference type="Proteomes" id="UP000787635"/>
    </source>
</evidence>
<evidence type="ECO:0000256" key="2">
    <source>
        <dbReference type="ARBA" id="ARBA00022989"/>
    </source>
</evidence>
<dbReference type="InterPro" id="IPR050327">
    <property type="entry name" value="Proton-linked_MCT"/>
</dbReference>
<feature type="transmembrane region" description="Helical" evidence="4">
    <location>
        <begin position="378"/>
        <end position="400"/>
    </location>
</feature>
<gene>
    <name evidence="5" type="primary">arsK</name>
    <name evidence="5" type="ORF">HEQ75_14335</name>
</gene>
<feature type="transmembrane region" description="Helical" evidence="4">
    <location>
        <begin position="139"/>
        <end position="157"/>
    </location>
</feature>
<keyword evidence="6" id="KW-1185">Reference proteome</keyword>
<protein>
    <submittedName>
        <fullName evidence="5">Arsenite efflux MFS transporter ArsK</fullName>
    </submittedName>
</protein>
<dbReference type="PANTHER" id="PTHR11360">
    <property type="entry name" value="MONOCARBOXYLATE TRANSPORTER"/>
    <property type="match status" value="1"/>
</dbReference>
<reference evidence="5 6" key="1">
    <citation type="submission" date="2020-03" db="EMBL/GenBank/DDBJ databases">
        <title>Roseomonas selenitidurans sp. nov. isolated from urban soil.</title>
        <authorList>
            <person name="Liu H."/>
        </authorList>
    </citation>
    <scope>NUCLEOTIDE SEQUENCE [LARGE SCALE GENOMIC DNA]</scope>
    <source>
        <strain evidence="5 6">BU-1</strain>
    </source>
</reference>
<dbReference type="RefSeq" id="WP_168031694.1">
    <property type="nucleotide sequence ID" value="NZ_JAAVNE010000021.1"/>
</dbReference>
<feature type="transmembrane region" description="Helical" evidence="4">
    <location>
        <begin position="104"/>
        <end position="127"/>
    </location>
</feature>
<name>A0ABX1E5M2_9PROT</name>
<feature type="transmembrane region" description="Helical" evidence="4">
    <location>
        <begin position="225"/>
        <end position="247"/>
    </location>
</feature>
<dbReference type="EMBL" id="JAAVNE010000021">
    <property type="protein sequence ID" value="NKC32040.1"/>
    <property type="molecule type" value="Genomic_DNA"/>
</dbReference>
<comment type="caution">
    <text evidence="5">The sequence shown here is derived from an EMBL/GenBank/DDBJ whole genome shotgun (WGS) entry which is preliminary data.</text>
</comment>
<dbReference type="Pfam" id="PF07690">
    <property type="entry name" value="MFS_1"/>
    <property type="match status" value="1"/>
</dbReference>
<sequence length="416" mass="42414">MSLSSTQSRLTILVWALGTTQVIGYGTLYYAFGILAAPMAHDLDWPQEWVFGVFSAALLLGGLAAPLAGRQMDRLGAGRVMVVGSLLSALALACAAMAPGRVGFVFSIVAIELAATLVLYDAAFAALAQAAGSAAKQRITQLTLIGGFASTAFWPLTALLLEHLTWREIFLAFALLHLGICAPLHLLLARSLDWRKASALALAGGSAPATHHAGSLSPAARPRAFLWMAAGFSCGGFVLSAVLMHVVPMLATLGLGAAAALVGSLFGPAQVVARLVNMLFGGRLAATWLAVLSTALLPCGLALLLVSAPALPGALAFALLFGMGSGLISIVRGTVPLMLFGTADYGARLGRLTAIRVVTTAAAPFALAVLLARLGPAWALSGLVLIGLAGVVALIALARLSASAAPQPRLTPATSG</sequence>
<proteinExistence type="predicted"/>
<feature type="transmembrane region" description="Helical" evidence="4">
    <location>
        <begin position="253"/>
        <end position="273"/>
    </location>
</feature>
<feature type="transmembrane region" description="Helical" evidence="4">
    <location>
        <begin position="314"/>
        <end position="340"/>
    </location>
</feature>
<dbReference type="PANTHER" id="PTHR11360:SF308">
    <property type="entry name" value="BLL3089 PROTEIN"/>
    <property type="match status" value="1"/>
</dbReference>
<evidence type="ECO:0000256" key="4">
    <source>
        <dbReference type="SAM" id="Phobius"/>
    </source>
</evidence>
<feature type="transmembrane region" description="Helical" evidence="4">
    <location>
        <begin position="169"/>
        <end position="188"/>
    </location>
</feature>
<keyword evidence="3 4" id="KW-0472">Membrane</keyword>
<keyword evidence="1 4" id="KW-0812">Transmembrane</keyword>
<dbReference type="Gene3D" id="1.20.1250.20">
    <property type="entry name" value="MFS general substrate transporter like domains"/>
    <property type="match status" value="1"/>
</dbReference>
<feature type="transmembrane region" description="Helical" evidence="4">
    <location>
        <begin position="352"/>
        <end position="372"/>
    </location>
</feature>
<keyword evidence="2 4" id="KW-1133">Transmembrane helix</keyword>
<accession>A0ABX1E5M2</accession>
<feature type="transmembrane region" description="Helical" evidence="4">
    <location>
        <begin position="285"/>
        <end position="308"/>
    </location>
</feature>
<dbReference type="SUPFAM" id="SSF103473">
    <property type="entry name" value="MFS general substrate transporter"/>
    <property type="match status" value="1"/>
</dbReference>
<dbReference type="Proteomes" id="UP000787635">
    <property type="component" value="Unassembled WGS sequence"/>
</dbReference>
<feature type="transmembrane region" description="Helical" evidence="4">
    <location>
        <begin position="49"/>
        <end position="68"/>
    </location>
</feature>
<dbReference type="NCBIfam" id="NF033733">
    <property type="entry name" value="MFS_ArsK"/>
    <property type="match status" value="1"/>
</dbReference>
<evidence type="ECO:0000313" key="5">
    <source>
        <dbReference type="EMBL" id="NKC32040.1"/>
    </source>
</evidence>
<evidence type="ECO:0000256" key="3">
    <source>
        <dbReference type="ARBA" id="ARBA00023136"/>
    </source>
</evidence>
<organism evidence="5 6">
    <name type="scientific">Falsiroseomonas selenitidurans</name>
    <dbReference type="NCBI Taxonomy" id="2716335"/>
    <lineage>
        <taxon>Bacteria</taxon>
        <taxon>Pseudomonadati</taxon>
        <taxon>Pseudomonadota</taxon>
        <taxon>Alphaproteobacteria</taxon>
        <taxon>Acetobacterales</taxon>
        <taxon>Roseomonadaceae</taxon>
        <taxon>Falsiroseomonas</taxon>
    </lineage>
</organism>
<evidence type="ECO:0000256" key="1">
    <source>
        <dbReference type="ARBA" id="ARBA00022692"/>
    </source>
</evidence>